<keyword evidence="3" id="KW-1185">Reference proteome</keyword>
<protein>
    <submittedName>
        <fullName evidence="2">Uncharacterized protein</fullName>
    </submittedName>
</protein>
<evidence type="ECO:0000313" key="2">
    <source>
        <dbReference type="EMBL" id="WQJ53644.1"/>
    </source>
</evidence>
<dbReference type="Proteomes" id="UP001358193">
    <property type="component" value="Segment"/>
</dbReference>
<reference evidence="2 3" key="1">
    <citation type="submission" date="2023-11" db="EMBL/GenBank/DDBJ databases">
        <authorList>
            <person name="Cook R."/>
            <person name="Crisci M."/>
            <person name="Pye H."/>
            <person name="Adriaenssens E."/>
            <person name="Santini J."/>
        </authorList>
    </citation>
    <scope>NUCLEOTIDE SEQUENCE [LARGE SCALE GENOMIC DNA]</scope>
    <source>
        <strain evidence="2">Lak_Megaphage_Sonny</strain>
    </source>
</reference>
<name>A0ABZ0Z6J5_9CAUD</name>
<accession>A0ABZ0Z6J5</accession>
<evidence type="ECO:0000313" key="3">
    <source>
        <dbReference type="Proteomes" id="UP001358193"/>
    </source>
</evidence>
<feature type="coiled-coil region" evidence="1">
    <location>
        <begin position="187"/>
        <end position="214"/>
    </location>
</feature>
<keyword evidence="1" id="KW-0175">Coiled coil</keyword>
<proteinExistence type="predicted"/>
<dbReference type="EMBL" id="OR769223">
    <property type="protein sequence ID" value="WQJ53644.1"/>
    <property type="molecule type" value="Genomic_DNA"/>
</dbReference>
<organism evidence="2 3">
    <name type="scientific">phage Lak_Megaphage_Sonny</name>
    <dbReference type="NCBI Taxonomy" id="3109229"/>
    <lineage>
        <taxon>Viruses</taxon>
        <taxon>Duplodnaviria</taxon>
        <taxon>Heunggongvirae</taxon>
        <taxon>Uroviricota</taxon>
        <taxon>Caudoviricetes</taxon>
        <taxon>Caudoviricetes code 15 clade</taxon>
    </lineage>
</organism>
<evidence type="ECO:0000256" key="1">
    <source>
        <dbReference type="SAM" id="Coils"/>
    </source>
</evidence>
<sequence length="295" mass="35436">MKENVRNYNLSECPDFQTLKSDLENRKVNFGYVAYSLGMSSTKLRQIVEFENGNFTIEYLKNNWKDIREKHIDEIKQKKHAINENKKAKRKISDDESYFDDYDDYRYKSFNSAKQDAIWKNQMLVGDYEMFKKYMCNGLGQRKIKFFLNKKSKEGDKIAYLYRTALEIENTNINAKKYRNTSRVHYKDNLYEQKEELLKELIKLCDEFNNENEDKIIFGYQPTCNYSTNMLLYFELPSMEQISFHCNLTRKEMGENISEYTKKWDGKENSTLEKIEDAINERYSEELEKMKGKKK</sequence>